<keyword evidence="11" id="KW-1185">Reference proteome</keyword>
<dbReference type="STRING" id="89784.SAMN04489725_106108"/>
<evidence type="ECO:0000256" key="1">
    <source>
        <dbReference type="ARBA" id="ARBA00001941"/>
    </source>
</evidence>
<comment type="cofactor">
    <cofactor evidence="2">
        <name>Mg(2+)</name>
        <dbReference type="ChEBI" id="CHEBI:18420"/>
    </cofactor>
</comment>
<evidence type="ECO:0000256" key="7">
    <source>
        <dbReference type="ARBA" id="ARBA00022723"/>
    </source>
</evidence>
<evidence type="ECO:0000256" key="5">
    <source>
        <dbReference type="ARBA" id="ARBA00022438"/>
    </source>
</evidence>
<dbReference type="Gene3D" id="3.40.1830.10">
    <property type="entry name" value="Thermophilic metalloprotease (M29)"/>
    <property type="match status" value="1"/>
</dbReference>
<dbReference type="GO" id="GO:0008237">
    <property type="term" value="F:metallopeptidase activity"/>
    <property type="evidence" value="ECO:0007669"/>
    <property type="project" value="UniProtKB-KW"/>
</dbReference>
<dbReference type="PANTHER" id="PTHR34448:SF3">
    <property type="entry name" value="AMINOPEPTIDASE AMPS"/>
    <property type="match status" value="1"/>
</dbReference>
<keyword evidence="8" id="KW-0378">Hydrolase</keyword>
<dbReference type="InterPro" id="IPR052170">
    <property type="entry name" value="M29_Exopeptidase"/>
</dbReference>
<dbReference type="PANTHER" id="PTHR34448">
    <property type="entry name" value="AMINOPEPTIDASE"/>
    <property type="match status" value="1"/>
</dbReference>
<comment type="cofactor">
    <cofactor evidence="3">
        <name>Zn(2+)</name>
        <dbReference type="ChEBI" id="CHEBI:29105"/>
    </cofactor>
</comment>
<dbReference type="PRINTS" id="PR00919">
    <property type="entry name" value="THERMOPTASE"/>
</dbReference>
<sequence length="414" mass="46232">MADLQRKYADLIVRIGVNLQPGQPLVIGYGRRQVYPEHVEFARKLVAAAYDAGASFVQVDWGDEWWQRETVARGDLNLLRERAKWQLQWVEKLAGLGAAYIAIPASDPNLYNGVPADRVEVAERSIRETFRAFDNERTNDMHRWTLASAPTAAWADVVHKELPKSERVGALWQDILKAARSTGDDPIADWEHHIQNLQRRAKWLNDLRIKTLHYRAPGTDLAIELAEGHYFAAAGHPDQKGVRFVANIPTEEVYTAPKKTGVHGTVSSTMPLNHNGSLIEGIRLRFEHGRIVEYHAKKGQDALRGIIEADEGSHYLGEVALVPVDSPIAQMNQIFYNTLFDENASCHLAIGRAYPLVEGGHGLPASEWEGRGLNDSLMHVDFMIGSADLDIDAELFDGNTVPVFRKGRWANGNA</sequence>
<dbReference type="RefSeq" id="WP_074692765.1">
    <property type="nucleotide sequence ID" value="NZ_FNOJ01000006.1"/>
</dbReference>
<evidence type="ECO:0000256" key="6">
    <source>
        <dbReference type="ARBA" id="ARBA00022670"/>
    </source>
</evidence>
<dbReference type="GO" id="GO:0004177">
    <property type="term" value="F:aminopeptidase activity"/>
    <property type="evidence" value="ECO:0007669"/>
    <property type="project" value="UniProtKB-KW"/>
</dbReference>
<reference evidence="11" key="1">
    <citation type="submission" date="2016-10" db="EMBL/GenBank/DDBJ databases">
        <authorList>
            <person name="Varghese N."/>
        </authorList>
    </citation>
    <scope>NUCLEOTIDE SEQUENCE [LARGE SCALE GENOMIC DNA]</scope>
    <source>
        <strain evidence="11">DSM 12489</strain>
    </source>
</reference>
<dbReference type="InterPro" id="IPR035097">
    <property type="entry name" value="M29_N-terminal"/>
</dbReference>
<dbReference type="GO" id="GO:0046872">
    <property type="term" value="F:metal ion binding"/>
    <property type="evidence" value="ECO:0007669"/>
    <property type="project" value="UniProtKB-KW"/>
</dbReference>
<keyword evidence="5 10" id="KW-0031">Aminopeptidase</keyword>
<evidence type="ECO:0000256" key="9">
    <source>
        <dbReference type="ARBA" id="ARBA00023049"/>
    </source>
</evidence>
<evidence type="ECO:0000256" key="4">
    <source>
        <dbReference type="ARBA" id="ARBA00008236"/>
    </source>
</evidence>
<keyword evidence="6" id="KW-0645">Protease</keyword>
<comment type="similarity">
    <text evidence="4">Belongs to the peptidase M29 family.</text>
</comment>
<evidence type="ECO:0000256" key="2">
    <source>
        <dbReference type="ARBA" id="ARBA00001946"/>
    </source>
</evidence>
<name>A0A1H2TUB9_9BACL</name>
<dbReference type="EMBL" id="FNOJ01000006">
    <property type="protein sequence ID" value="SDW46774.1"/>
    <property type="molecule type" value="Genomic_DNA"/>
</dbReference>
<dbReference type="InterPro" id="IPR000787">
    <property type="entry name" value="Peptidase_M29"/>
</dbReference>
<dbReference type="SUPFAM" id="SSF144052">
    <property type="entry name" value="Thermophilic metalloprotease-like"/>
    <property type="match status" value="1"/>
</dbReference>
<gene>
    <name evidence="10" type="ORF">SAMN04489725_106108</name>
</gene>
<evidence type="ECO:0000313" key="10">
    <source>
        <dbReference type="EMBL" id="SDW46774.1"/>
    </source>
</evidence>
<keyword evidence="7" id="KW-0479">Metal-binding</keyword>
<dbReference type="GO" id="GO:0006508">
    <property type="term" value="P:proteolysis"/>
    <property type="evidence" value="ECO:0007669"/>
    <property type="project" value="UniProtKB-KW"/>
</dbReference>
<evidence type="ECO:0000313" key="11">
    <source>
        <dbReference type="Proteomes" id="UP000182589"/>
    </source>
</evidence>
<proteinExistence type="inferred from homology"/>
<protein>
    <submittedName>
        <fullName evidence="10">Aminopeptidase</fullName>
    </submittedName>
</protein>
<accession>A0A1H2TUB9</accession>
<organism evidence="10 11">
    <name type="scientific">Alicyclobacillus hesperidum</name>
    <dbReference type="NCBI Taxonomy" id="89784"/>
    <lineage>
        <taxon>Bacteria</taxon>
        <taxon>Bacillati</taxon>
        <taxon>Bacillota</taxon>
        <taxon>Bacilli</taxon>
        <taxon>Bacillales</taxon>
        <taxon>Alicyclobacillaceae</taxon>
        <taxon>Alicyclobacillus</taxon>
    </lineage>
</organism>
<dbReference type="AlphaFoldDB" id="A0A1H2TUB9"/>
<evidence type="ECO:0000256" key="3">
    <source>
        <dbReference type="ARBA" id="ARBA00001947"/>
    </source>
</evidence>
<keyword evidence="9" id="KW-0482">Metalloprotease</keyword>
<dbReference type="Pfam" id="PF02073">
    <property type="entry name" value="Peptidase_M29"/>
    <property type="match status" value="1"/>
</dbReference>
<comment type="cofactor">
    <cofactor evidence="1">
        <name>Co(2+)</name>
        <dbReference type="ChEBI" id="CHEBI:48828"/>
    </cofactor>
</comment>
<dbReference type="Proteomes" id="UP000182589">
    <property type="component" value="Unassembled WGS sequence"/>
</dbReference>
<evidence type="ECO:0000256" key="8">
    <source>
        <dbReference type="ARBA" id="ARBA00022801"/>
    </source>
</evidence>